<evidence type="ECO:0000256" key="1">
    <source>
        <dbReference type="SAM" id="MobiDB-lite"/>
    </source>
</evidence>
<proteinExistence type="predicted"/>
<feature type="region of interest" description="Disordered" evidence="1">
    <location>
        <begin position="122"/>
        <end position="151"/>
    </location>
</feature>
<evidence type="ECO:0000313" key="2">
    <source>
        <dbReference type="EMBL" id="WOL00482.1"/>
    </source>
</evidence>
<dbReference type="EMBL" id="CP136892">
    <property type="protein sequence ID" value="WOL00482.1"/>
    <property type="molecule type" value="Genomic_DNA"/>
</dbReference>
<dbReference type="SUPFAM" id="SSF49562">
    <property type="entry name" value="C2 domain (Calcium/lipid-binding domain, CaLB)"/>
    <property type="match status" value="1"/>
</dbReference>
<name>A0AAQ3K580_9LILI</name>
<accession>A0AAQ3K580</accession>
<evidence type="ECO:0000313" key="3">
    <source>
        <dbReference type="Proteomes" id="UP001327560"/>
    </source>
</evidence>
<sequence>MPLIEGLREISVSVWNSNTLSHDDFIGSGRVLLHKVLAEGYDDSSWAIQSRSGNNAGKAQKPAKSAMTSSYAPTAAPMYSPAPPQYASPYMPSKAMEYCAAYPPPTAYPLAGYPPVAEPYQPPVYPPPPSFPPPPQQFPPTTYPPPLAYTR</sequence>
<reference evidence="2 3" key="1">
    <citation type="submission" date="2023-10" db="EMBL/GenBank/DDBJ databases">
        <title>Chromosome-scale genome assembly provides insights into flower coloration mechanisms of Canna indica.</title>
        <authorList>
            <person name="Li C."/>
        </authorList>
    </citation>
    <scope>NUCLEOTIDE SEQUENCE [LARGE SCALE GENOMIC DNA]</scope>
    <source>
        <tissue evidence="2">Flower</tissue>
    </source>
</reference>
<gene>
    <name evidence="2" type="ORF">Cni_G09195</name>
</gene>
<dbReference type="InterPro" id="IPR035892">
    <property type="entry name" value="C2_domain_sf"/>
</dbReference>
<dbReference type="PANTHER" id="PTHR47052">
    <property type="entry name" value="CONSERVED SERINE PROLINE-RICH PROTEIN (AFU_ORTHOLOGUE AFUA_2G01790)"/>
    <property type="match status" value="1"/>
</dbReference>
<dbReference type="CDD" id="cd00030">
    <property type="entry name" value="C2"/>
    <property type="match status" value="1"/>
</dbReference>
<feature type="region of interest" description="Disordered" evidence="1">
    <location>
        <begin position="47"/>
        <end position="67"/>
    </location>
</feature>
<protein>
    <submittedName>
        <fullName evidence="2">Uncharacterized protein</fullName>
    </submittedName>
</protein>
<feature type="compositionally biased region" description="Polar residues" evidence="1">
    <location>
        <begin position="47"/>
        <end position="57"/>
    </location>
</feature>
<dbReference type="Proteomes" id="UP001327560">
    <property type="component" value="Chromosome 3"/>
</dbReference>
<organism evidence="2 3">
    <name type="scientific">Canna indica</name>
    <name type="common">Indian-shot</name>
    <dbReference type="NCBI Taxonomy" id="4628"/>
    <lineage>
        <taxon>Eukaryota</taxon>
        <taxon>Viridiplantae</taxon>
        <taxon>Streptophyta</taxon>
        <taxon>Embryophyta</taxon>
        <taxon>Tracheophyta</taxon>
        <taxon>Spermatophyta</taxon>
        <taxon>Magnoliopsida</taxon>
        <taxon>Liliopsida</taxon>
        <taxon>Zingiberales</taxon>
        <taxon>Cannaceae</taxon>
        <taxon>Canna</taxon>
    </lineage>
</organism>
<dbReference type="PANTHER" id="PTHR47052:SF3">
    <property type="entry name" value="INGRESSION PROTEIN 1"/>
    <property type="match status" value="1"/>
</dbReference>
<dbReference type="InterPro" id="IPR052981">
    <property type="entry name" value="Ingression_C2_domain"/>
</dbReference>
<dbReference type="AlphaFoldDB" id="A0AAQ3K580"/>
<keyword evidence="3" id="KW-1185">Reference proteome</keyword>